<accession>A0A369NWE8</accession>
<evidence type="ECO:0000313" key="2">
    <source>
        <dbReference type="Proteomes" id="UP000253805"/>
    </source>
</evidence>
<protein>
    <submittedName>
        <fullName evidence="1">Uncharacterized protein</fullName>
    </submittedName>
</protein>
<name>A0A369NWE8_9ACTN</name>
<comment type="caution">
    <text evidence="1">The sequence shown here is derived from an EMBL/GenBank/DDBJ whole genome shotgun (WGS) entry which is preliminary data.</text>
</comment>
<reference evidence="1 2" key="1">
    <citation type="journal article" date="2018" name="Elife">
        <title>Discovery and characterization of a prevalent human gut bacterial enzyme sufficient for the inactivation of a family of plant toxins.</title>
        <authorList>
            <person name="Koppel N."/>
            <person name="Bisanz J.E."/>
            <person name="Pandelia M.E."/>
            <person name="Turnbaugh P.J."/>
            <person name="Balskus E.P."/>
        </authorList>
    </citation>
    <scope>NUCLEOTIDE SEQUENCE [LARGE SCALE GENOMIC DNA]</scope>
    <source>
        <strain evidence="1 2">OB21 GAM 11</strain>
    </source>
</reference>
<dbReference type="EMBL" id="PPUT01000025">
    <property type="protein sequence ID" value="RDC42795.1"/>
    <property type="molecule type" value="Genomic_DNA"/>
</dbReference>
<evidence type="ECO:0000313" key="1">
    <source>
        <dbReference type="EMBL" id="RDC42795.1"/>
    </source>
</evidence>
<gene>
    <name evidence="1" type="ORF">C1850_09200</name>
</gene>
<proteinExistence type="predicted"/>
<organism evidence="1 2">
    <name type="scientific">Adlercreutzia equolifaciens subsp. celatus</name>
    <dbReference type="NCBI Taxonomy" id="394340"/>
    <lineage>
        <taxon>Bacteria</taxon>
        <taxon>Bacillati</taxon>
        <taxon>Actinomycetota</taxon>
        <taxon>Coriobacteriia</taxon>
        <taxon>Eggerthellales</taxon>
        <taxon>Eggerthellaceae</taxon>
        <taxon>Adlercreutzia</taxon>
    </lineage>
</organism>
<dbReference type="GeneID" id="62677971"/>
<sequence length="137" mass="14488">MFEQDYLMRIIAQLLGAIRRSMERAAGEEDPDGAARALDMALGDATDLDGEALLSLAPESLASVLQVSGVDPHLTEYIARSLMLSGRYHGEAGRADMAELRRAQGRAVAAAFGHELGSDPVSDEALEALMTASDGEA</sequence>
<dbReference type="AlphaFoldDB" id="A0A369NWE8"/>
<dbReference type="Proteomes" id="UP000253805">
    <property type="component" value="Unassembled WGS sequence"/>
</dbReference>
<dbReference type="RefSeq" id="WP_022740241.1">
    <property type="nucleotide sequence ID" value="NZ_AP024470.1"/>
</dbReference>